<organismHost>
    <name type="scientific">Homo sapiens</name>
    <name type="common">Human</name>
    <dbReference type="NCBI Taxonomy" id="9606"/>
</organismHost>
<name>Q08JZ2_HV1</name>
<evidence type="ECO:0000313" key="1">
    <source>
        <dbReference type="EMBL" id="BAF33230.1"/>
    </source>
</evidence>
<gene>
    <name evidence="1" type="primary">vpu</name>
</gene>
<protein>
    <submittedName>
        <fullName evidence="1">Vpu</fullName>
    </submittedName>
</protein>
<evidence type="ECO:0000313" key="2">
    <source>
        <dbReference type="Proteomes" id="UP000132100"/>
    </source>
</evidence>
<sequence length="27" mass="2866">MLNLFAGVNAKLEIEALIIALIIAIVV</sequence>
<accession>Q08JZ2</accession>
<reference evidence="1 2" key="1">
    <citation type="submission" date="2006-03" db="EMBL/GenBank/DDBJ databases">
        <title>Construction and characterization of HIV-1 subtype C infectious molecular clones derived from Zambian isolates.</title>
        <authorList>
            <person name="Tatsumi M."/>
            <person name="Hara T."/>
            <person name="Sakamoto Y."/>
            <person name="Terunuma H."/>
            <person name="Ichiyama H."/>
            <person name="Kasolo M."/>
            <person name="Honda M."/>
            <person name="Yamamoto N."/>
        </authorList>
    </citation>
    <scope>NUCLEOTIDE SEQUENCE [LARGE SCALE GENOMIC DNA]</scope>
    <source>
        <strain evidence="1">02ZMDB</strain>
    </source>
</reference>
<organism evidence="1 2">
    <name type="scientific">Human immunodeficiency virus type 1</name>
    <name type="common">HIV-1</name>
    <dbReference type="NCBI Taxonomy" id="11676"/>
    <lineage>
        <taxon>Viruses</taxon>
        <taxon>Riboviria</taxon>
        <taxon>Pararnavirae</taxon>
        <taxon>Artverviricota</taxon>
        <taxon>Revtraviricetes</taxon>
        <taxon>Ortervirales</taxon>
        <taxon>Retroviridae</taxon>
        <taxon>Orthoretrovirinae</taxon>
        <taxon>Lentivirus</taxon>
        <taxon>Lentivirus humimdef1</taxon>
    </lineage>
</organism>
<dbReference type="Proteomes" id="UP000132100">
    <property type="component" value="Genome"/>
</dbReference>
<proteinExistence type="predicted"/>
<dbReference type="EMBL" id="AB254154">
    <property type="protein sequence ID" value="BAF33230.1"/>
    <property type="molecule type" value="Genomic_DNA"/>
</dbReference>